<dbReference type="PANTHER" id="PTHR30349:SF64">
    <property type="entry name" value="PROPHAGE INTEGRASE INTD-RELATED"/>
    <property type="match status" value="1"/>
</dbReference>
<keyword evidence="4" id="KW-1185">Reference proteome</keyword>
<reference evidence="3" key="1">
    <citation type="submission" date="2022-05" db="EMBL/GenBank/DDBJ databases">
        <authorList>
            <person name="Tuo L."/>
        </authorList>
    </citation>
    <scope>NUCLEOTIDE SEQUENCE</scope>
    <source>
        <strain evidence="3">BSK12Z-4</strain>
    </source>
</reference>
<dbReference type="GO" id="GO:0003677">
    <property type="term" value="F:DNA binding"/>
    <property type="evidence" value="ECO:0007669"/>
    <property type="project" value="InterPro"/>
</dbReference>
<evidence type="ECO:0000259" key="2">
    <source>
        <dbReference type="PROSITE" id="PS51898"/>
    </source>
</evidence>
<feature type="domain" description="Tyr recombinase" evidence="2">
    <location>
        <begin position="238"/>
        <end position="459"/>
    </location>
</feature>
<dbReference type="Gene3D" id="1.10.443.10">
    <property type="entry name" value="Intergrase catalytic core"/>
    <property type="match status" value="1"/>
</dbReference>
<gene>
    <name evidence="3" type="ORF">M8330_15890</name>
</gene>
<name>A0A9X2IFX9_9ACTN</name>
<accession>A0A9X2IFX9</accession>
<dbReference type="GO" id="GO:0015074">
    <property type="term" value="P:DNA integration"/>
    <property type="evidence" value="ECO:0007669"/>
    <property type="project" value="InterPro"/>
</dbReference>
<evidence type="ECO:0000313" key="3">
    <source>
        <dbReference type="EMBL" id="MCM0621772.1"/>
    </source>
</evidence>
<dbReference type="PROSITE" id="PS51898">
    <property type="entry name" value="TYR_RECOMBINASE"/>
    <property type="match status" value="1"/>
</dbReference>
<comment type="caution">
    <text evidence="3">The sequence shown here is derived from an EMBL/GenBank/DDBJ whole genome shotgun (WGS) entry which is preliminary data.</text>
</comment>
<dbReference type="RefSeq" id="WP_250828107.1">
    <property type="nucleotide sequence ID" value="NZ_JAMOIL010000022.1"/>
</dbReference>
<dbReference type="InterPro" id="IPR002104">
    <property type="entry name" value="Integrase_catalytic"/>
</dbReference>
<dbReference type="PANTHER" id="PTHR30349">
    <property type="entry name" value="PHAGE INTEGRASE-RELATED"/>
    <property type="match status" value="1"/>
</dbReference>
<organism evidence="3 4">
    <name type="scientific">Nocardioides bruguierae</name>
    <dbReference type="NCBI Taxonomy" id="2945102"/>
    <lineage>
        <taxon>Bacteria</taxon>
        <taxon>Bacillati</taxon>
        <taxon>Actinomycetota</taxon>
        <taxon>Actinomycetes</taxon>
        <taxon>Propionibacteriales</taxon>
        <taxon>Nocardioidaceae</taxon>
        <taxon>Nocardioides</taxon>
    </lineage>
</organism>
<dbReference type="InterPro" id="IPR013762">
    <property type="entry name" value="Integrase-like_cat_sf"/>
</dbReference>
<dbReference type="AlphaFoldDB" id="A0A9X2IFX9"/>
<proteinExistence type="predicted"/>
<dbReference type="InterPro" id="IPR011010">
    <property type="entry name" value="DNA_brk_join_enz"/>
</dbReference>
<evidence type="ECO:0000256" key="1">
    <source>
        <dbReference type="ARBA" id="ARBA00023172"/>
    </source>
</evidence>
<dbReference type="Proteomes" id="UP001139485">
    <property type="component" value="Unassembled WGS sequence"/>
</dbReference>
<evidence type="ECO:0000313" key="4">
    <source>
        <dbReference type="Proteomes" id="UP001139485"/>
    </source>
</evidence>
<dbReference type="EMBL" id="JAMOIL010000022">
    <property type="protein sequence ID" value="MCM0621772.1"/>
    <property type="molecule type" value="Genomic_DNA"/>
</dbReference>
<dbReference type="SUPFAM" id="SSF56349">
    <property type="entry name" value="DNA breaking-rejoining enzymes"/>
    <property type="match status" value="1"/>
</dbReference>
<sequence>MHDDTDSSLRVRVWDLEKYEGRRGTSYRVRWAVEGRRHGTTFPTKKQADVFRGQLLAAVRAGEAFDLTSGLPMSTVRAAIPARTMTWLGLVETYCQAKWGFASPRHRKGIAEALSLATLGVLGDASRLGRHTRTDLTSAVSYGICARGATAATYDPTALSALRAGDVPATRIADPLVLRQVLTTLGTRIDGRPCAASTVRRRRATLHNLLEFAVETQVLSTNPLHGIKNRTYAGVTRIDPRVVVSQAQGATLISAVAERSPHLAAYFGLMLYAGLRPAEARTLQRGDLTLPTTGWGELTLSRTQQRPGKSWTNDGTGVETRQLKHRAPGDYRVVPADPRLVELLNRHLDRFECDVDGHLFAARTGRSGVPLPKPYKTLVSESTLSLAWKTAREATFTEQQCASPLARRPYDLRHACLTTWLNAGVAPAQVASWAGHSTRVLLDVYAGCVDGQLETAQAQIDAYVHGNVRDRADR</sequence>
<keyword evidence="1" id="KW-0233">DNA recombination</keyword>
<dbReference type="InterPro" id="IPR050090">
    <property type="entry name" value="Tyrosine_recombinase_XerCD"/>
</dbReference>
<protein>
    <submittedName>
        <fullName evidence="3">Tyrosine-type recombinase/integrase</fullName>
    </submittedName>
</protein>
<dbReference type="GO" id="GO:0006310">
    <property type="term" value="P:DNA recombination"/>
    <property type="evidence" value="ECO:0007669"/>
    <property type="project" value="UniProtKB-KW"/>
</dbReference>